<evidence type="ECO:0000313" key="1">
    <source>
        <dbReference type="EMBL" id="KAF2445925.1"/>
    </source>
</evidence>
<name>A0A9P4UD92_9PLEO</name>
<dbReference type="OrthoDB" id="3763763at2759"/>
<dbReference type="Proteomes" id="UP000799764">
    <property type="component" value="Unassembled WGS sequence"/>
</dbReference>
<organism evidence="1 2">
    <name type="scientific">Karstenula rhodostoma CBS 690.94</name>
    <dbReference type="NCBI Taxonomy" id="1392251"/>
    <lineage>
        <taxon>Eukaryota</taxon>
        <taxon>Fungi</taxon>
        <taxon>Dikarya</taxon>
        <taxon>Ascomycota</taxon>
        <taxon>Pezizomycotina</taxon>
        <taxon>Dothideomycetes</taxon>
        <taxon>Pleosporomycetidae</taxon>
        <taxon>Pleosporales</taxon>
        <taxon>Massarineae</taxon>
        <taxon>Didymosphaeriaceae</taxon>
        <taxon>Karstenula</taxon>
    </lineage>
</organism>
<dbReference type="InterPro" id="IPR038883">
    <property type="entry name" value="AN11006-like"/>
</dbReference>
<comment type="caution">
    <text evidence="1">The sequence shown here is derived from an EMBL/GenBank/DDBJ whole genome shotgun (WGS) entry which is preliminary data.</text>
</comment>
<dbReference type="PANTHER" id="PTHR42085">
    <property type="entry name" value="F-BOX DOMAIN-CONTAINING PROTEIN"/>
    <property type="match status" value="1"/>
</dbReference>
<dbReference type="EMBL" id="MU001499">
    <property type="protein sequence ID" value="KAF2445925.1"/>
    <property type="molecule type" value="Genomic_DNA"/>
</dbReference>
<dbReference type="AlphaFoldDB" id="A0A9P4UD92"/>
<accession>A0A9P4UD92</accession>
<gene>
    <name evidence="1" type="ORF">P171DRAFT_443506</name>
</gene>
<protein>
    <submittedName>
        <fullName evidence="1">Uncharacterized protein</fullName>
    </submittedName>
</protein>
<proteinExistence type="predicted"/>
<reference evidence="1" key="1">
    <citation type="journal article" date="2020" name="Stud. Mycol.">
        <title>101 Dothideomycetes genomes: a test case for predicting lifestyles and emergence of pathogens.</title>
        <authorList>
            <person name="Haridas S."/>
            <person name="Albert R."/>
            <person name="Binder M."/>
            <person name="Bloem J."/>
            <person name="Labutti K."/>
            <person name="Salamov A."/>
            <person name="Andreopoulos B."/>
            <person name="Baker S."/>
            <person name="Barry K."/>
            <person name="Bills G."/>
            <person name="Bluhm B."/>
            <person name="Cannon C."/>
            <person name="Castanera R."/>
            <person name="Culley D."/>
            <person name="Daum C."/>
            <person name="Ezra D."/>
            <person name="Gonzalez J."/>
            <person name="Henrissat B."/>
            <person name="Kuo A."/>
            <person name="Liang C."/>
            <person name="Lipzen A."/>
            <person name="Lutzoni F."/>
            <person name="Magnuson J."/>
            <person name="Mondo S."/>
            <person name="Nolan M."/>
            <person name="Ohm R."/>
            <person name="Pangilinan J."/>
            <person name="Park H.-J."/>
            <person name="Ramirez L."/>
            <person name="Alfaro M."/>
            <person name="Sun H."/>
            <person name="Tritt A."/>
            <person name="Yoshinaga Y."/>
            <person name="Zwiers L.-H."/>
            <person name="Turgeon B."/>
            <person name="Goodwin S."/>
            <person name="Spatafora J."/>
            <person name="Crous P."/>
            <person name="Grigoriev I."/>
        </authorList>
    </citation>
    <scope>NUCLEOTIDE SEQUENCE</scope>
    <source>
        <strain evidence="1">CBS 690.94</strain>
    </source>
</reference>
<keyword evidence="2" id="KW-1185">Reference proteome</keyword>
<dbReference type="PANTHER" id="PTHR42085:SF1">
    <property type="entry name" value="F-BOX DOMAIN-CONTAINING PROTEIN"/>
    <property type="match status" value="1"/>
</dbReference>
<sequence>MATPDELPARKRFDDLNAAVNPASTQRPRNKLSDIPLQNFGYATSQGAVGLLTLPPELRNRIYEIAFTTDSQFYYHSTFPTQAEVDFPDPLMAYVVDQPGTSTLRDTLKPLHAQLTVVTGREHTKTPNGMILYIGLRSYNQLQLVNRQLFQETKGLEFKYNNIVFTGSGMNRQATLEKMCTFVRKIQSSSTSCLTSITLIPRGDLIGKLCWRNGLIAATGSETFNRYANFLRETVSFCKQKPQLQLSYGLTPSCDSYTLGESYINLIAPDATFSRGLWNFVVLGMLASISFAPRGVFAQSAKADSAIRDDPFVQQAKSYAKAFDDRGMFTDVKNLTFYQGNPQLTQEIRGLGEIRSTAFVGGQNIRVLQAFSTEV</sequence>
<evidence type="ECO:0000313" key="2">
    <source>
        <dbReference type="Proteomes" id="UP000799764"/>
    </source>
</evidence>